<feature type="transmembrane region" description="Helical" evidence="6">
    <location>
        <begin position="353"/>
        <end position="376"/>
    </location>
</feature>
<dbReference type="Pfam" id="PF08733">
    <property type="entry name" value="PalH"/>
    <property type="match status" value="1"/>
</dbReference>
<dbReference type="GO" id="GO:0005886">
    <property type="term" value="C:plasma membrane"/>
    <property type="evidence" value="ECO:0007669"/>
    <property type="project" value="TreeGrafter"/>
</dbReference>
<evidence type="ECO:0000256" key="3">
    <source>
        <dbReference type="ARBA" id="ARBA00022989"/>
    </source>
</evidence>
<feature type="transmembrane region" description="Helical" evidence="6">
    <location>
        <begin position="323"/>
        <end position="347"/>
    </location>
</feature>
<evidence type="ECO:0000313" key="8">
    <source>
        <dbReference type="Proteomes" id="UP000189911"/>
    </source>
</evidence>
<evidence type="ECO:0000256" key="2">
    <source>
        <dbReference type="ARBA" id="ARBA00022692"/>
    </source>
</evidence>
<proteinExistence type="predicted"/>
<protein>
    <submittedName>
        <fullName evidence="7">LANO_0B04456g1_1</fullName>
    </submittedName>
</protein>
<dbReference type="OrthoDB" id="4033945at2759"/>
<feature type="transmembrane region" description="Helical" evidence="6">
    <location>
        <begin position="110"/>
        <end position="133"/>
    </location>
</feature>
<comment type="subcellular location">
    <subcellularLocation>
        <location evidence="1">Membrane</location>
        <topology evidence="1">Multi-pass membrane protein</topology>
    </subcellularLocation>
</comment>
<keyword evidence="8" id="KW-1185">Reference proteome</keyword>
<gene>
    <name evidence="7" type="ORF">LANO_0B04456G</name>
</gene>
<feature type="region of interest" description="Disordered" evidence="5">
    <location>
        <begin position="462"/>
        <end position="493"/>
    </location>
</feature>
<evidence type="ECO:0000256" key="1">
    <source>
        <dbReference type="ARBA" id="ARBA00004141"/>
    </source>
</evidence>
<keyword evidence="3 6" id="KW-1133">Transmembrane helix</keyword>
<keyword evidence="2 6" id="KW-0812">Transmembrane</keyword>
<dbReference type="PANTHER" id="PTHR35779:SF2">
    <property type="entry name" value="PROTEIN DFG16"/>
    <property type="match status" value="1"/>
</dbReference>
<keyword evidence="4 6" id="KW-0472">Membrane</keyword>
<feature type="transmembrane region" description="Helical" evidence="6">
    <location>
        <begin position="236"/>
        <end position="254"/>
    </location>
</feature>
<dbReference type="AlphaFoldDB" id="A0A1G4IXL9"/>
<dbReference type="GO" id="GO:0071467">
    <property type="term" value="P:cellular response to pH"/>
    <property type="evidence" value="ECO:0007669"/>
    <property type="project" value="TreeGrafter"/>
</dbReference>
<feature type="transmembrane region" description="Helical" evidence="6">
    <location>
        <begin position="266"/>
        <end position="290"/>
    </location>
</feature>
<accession>A0A1G4IXL9</accession>
<evidence type="ECO:0000256" key="4">
    <source>
        <dbReference type="ARBA" id="ARBA00023136"/>
    </source>
</evidence>
<sequence length="514" mass="58819">MQGQENLLRHQGLHLEALLGILGTQMDAGLWSDCKIRMLNAGNLSLQESAGSPHQQYYSHSATYFIKCPNNSSDGYTALVDILNHNATSLLGNTIPRILGKNNQFIDGNLVVAFVLCAVSVGSWMLLLVLLLLPANNHNSRKKMVYLGVAYSAIFHTVIISISMSSIFEKQYAKNYQSSKEYNDRMLNSTLYNVMLFFGSIISNLNWLDIVYYMFHNYRKTKNNWVPRLLNNKNRQILTVGLSLTCAQTLLMGFKLWSAHRANKTIAILLRTIDFIIYTLFTLSLMCYVWRNFRFTLVPRRRGQRLSWRALFLFFWNDYHETLLLLAYNAVVIAILYSCTIILMTMTLEVSNWMGSLLAFLNVLVTVNTWGLIGVLERRERTFSKETVLGRKINNKDRFFVDPNINYGTDDNFCLGEDSTGARDVSLKPKSKLRRHGNKRLNIIKKPARALKSKLLTSKRKDEAVADHQSFMSDADGGRGSTQFHNDPQDCERVHDNESTETLLTRNYIFNHDG</sequence>
<dbReference type="EMBL" id="LT598450">
    <property type="protein sequence ID" value="SCU81880.1"/>
    <property type="molecule type" value="Genomic_DNA"/>
</dbReference>
<reference evidence="8" key="1">
    <citation type="submission" date="2016-03" db="EMBL/GenBank/DDBJ databases">
        <authorList>
            <person name="Devillers Hugo."/>
        </authorList>
    </citation>
    <scope>NUCLEOTIDE SEQUENCE [LARGE SCALE GENOMIC DNA]</scope>
</reference>
<dbReference type="InterPro" id="IPR014844">
    <property type="entry name" value="PalH"/>
</dbReference>
<dbReference type="PANTHER" id="PTHR35779">
    <property type="entry name" value="PH-RESPONSE REGULATOR PROTEIN PALH/RIM21"/>
    <property type="match status" value="1"/>
</dbReference>
<dbReference type="Proteomes" id="UP000189911">
    <property type="component" value="Chromosome B"/>
</dbReference>
<evidence type="ECO:0000313" key="7">
    <source>
        <dbReference type="EMBL" id="SCU81880.1"/>
    </source>
</evidence>
<feature type="transmembrane region" description="Helical" evidence="6">
    <location>
        <begin position="191"/>
        <end position="215"/>
    </location>
</feature>
<feature type="transmembrane region" description="Helical" evidence="6">
    <location>
        <begin position="145"/>
        <end position="168"/>
    </location>
</feature>
<name>A0A1G4IXL9_9SACH</name>
<organism evidence="7 8">
    <name type="scientific">Lachancea nothofagi CBS 11611</name>
    <dbReference type="NCBI Taxonomy" id="1266666"/>
    <lineage>
        <taxon>Eukaryota</taxon>
        <taxon>Fungi</taxon>
        <taxon>Dikarya</taxon>
        <taxon>Ascomycota</taxon>
        <taxon>Saccharomycotina</taxon>
        <taxon>Saccharomycetes</taxon>
        <taxon>Saccharomycetales</taxon>
        <taxon>Saccharomycetaceae</taxon>
        <taxon>Lachancea</taxon>
    </lineage>
</organism>
<evidence type="ECO:0000256" key="6">
    <source>
        <dbReference type="SAM" id="Phobius"/>
    </source>
</evidence>
<evidence type="ECO:0000256" key="5">
    <source>
        <dbReference type="SAM" id="MobiDB-lite"/>
    </source>
</evidence>